<feature type="transmembrane region" description="Helical" evidence="4">
    <location>
        <begin position="348"/>
        <end position="369"/>
    </location>
</feature>
<feature type="transmembrane region" description="Helical" evidence="4">
    <location>
        <begin position="14"/>
        <end position="34"/>
    </location>
</feature>
<name>A0A3D9I1R1_9BACL</name>
<keyword evidence="4" id="KW-0812">Transmembrane</keyword>
<evidence type="ECO:0000256" key="4">
    <source>
        <dbReference type="SAM" id="Phobius"/>
    </source>
</evidence>
<dbReference type="RefSeq" id="WP_115994675.1">
    <property type="nucleotide sequence ID" value="NZ_QRDY01000016.1"/>
</dbReference>
<dbReference type="AlphaFoldDB" id="A0A3D9I1R1"/>
<dbReference type="Gene3D" id="3.90.550.10">
    <property type="entry name" value="Spore Coat Polysaccharide Biosynthesis Protein SpsA, Chain A"/>
    <property type="match status" value="1"/>
</dbReference>
<sequence length="430" mass="50081">MGSMLYYVSQLSPYWQLMLFLIGAVYSLWLYNFVISIRGFAPPAQLAKAVHQRKFVILVPACNEEKVIASLLSSLKQQQYPSDKFDVVVSCDNCTDRTADITRSFGYRALIRHNKVLKGKTYNMRWAMEQIDMEDYEALVMVDADNLVKEDFLDRMNDFLEAYPEADAVQGYIDTKNVQDSWITQVSALSYWQMNRLWQLARFRWGLSAALGGTGLAIRCSCIKRIGWNLESLTEDLEFTASLVTEGSRVHWNHHAIVYDEKPLKHRASFRQRTRWIQGHYWVLLKYGPKNLLLFLRTRSLRHLDLFLYLASPVRTVVVYFIMLVGLIIPIVQFALQPEWQFQQTITATWMLFLILQAAVLTIAGPSLHFGKLTLKYVPLLFLYLWFGLTWIPVMFKAVFLVRRQNDWVKTEHTRNMGMADLYGNPQQKN</sequence>
<dbReference type="OrthoDB" id="9797391at2"/>
<evidence type="ECO:0000256" key="2">
    <source>
        <dbReference type="ARBA" id="ARBA00022676"/>
    </source>
</evidence>
<dbReference type="Pfam" id="PF13641">
    <property type="entry name" value="Glyco_tranf_2_3"/>
    <property type="match status" value="1"/>
</dbReference>
<protein>
    <submittedName>
        <fullName evidence="5">Cellulose synthase/poly-beta-1,6-N-acetylglucosamine synthase-like glycosyltransferase</fullName>
    </submittedName>
</protein>
<dbReference type="CDD" id="cd06438">
    <property type="entry name" value="EpsO_like"/>
    <property type="match status" value="1"/>
</dbReference>
<dbReference type="Proteomes" id="UP000256869">
    <property type="component" value="Unassembled WGS sequence"/>
</dbReference>
<keyword evidence="6" id="KW-1185">Reference proteome</keyword>
<evidence type="ECO:0000256" key="3">
    <source>
        <dbReference type="ARBA" id="ARBA00022679"/>
    </source>
</evidence>
<dbReference type="PANTHER" id="PTHR43630:SF1">
    <property type="entry name" value="POLY-BETA-1,6-N-ACETYL-D-GLUCOSAMINE SYNTHASE"/>
    <property type="match status" value="1"/>
</dbReference>
<dbReference type="GO" id="GO:0016757">
    <property type="term" value="F:glycosyltransferase activity"/>
    <property type="evidence" value="ECO:0007669"/>
    <property type="project" value="UniProtKB-KW"/>
</dbReference>
<proteinExistence type="inferred from homology"/>
<dbReference type="PANTHER" id="PTHR43630">
    <property type="entry name" value="POLY-BETA-1,6-N-ACETYL-D-GLUCOSAMINE SYNTHASE"/>
    <property type="match status" value="1"/>
</dbReference>
<dbReference type="SUPFAM" id="SSF53448">
    <property type="entry name" value="Nucleotide-diphospho-sugar transferases"/>
    <property type="match status" value="1"/>
</dbReference>
<evidence type="ECO:0000313" key="5">
    <source>
        <dbReference type="EMBL" id="RED55708.1"/>
    </source>
</evidence>
<feature type="transmembrane region" description="Helical" evidence="4">
    <location>
        <begin position="381"/>
        <end position="402"/>
    </location>
</feature>
<comment type="caution">
    <text evidence="5">The sequence shown here is derived from an EMBL/GenBank/DDBJ whole genome shotgun (WGS) entry which is preliminary data.</text>
</comment>
<keyword evidence="3 5" id="KW-0808">Transferase</keyword>
<keyword evidence="4" id="KW-1133">Transmembrane helix</keyword>
<reference evidence="5 6" key="1">
    <citation type="submission" date="2018-07" db="EMBL/GenBank/DDBJ databases">
        <title>Genomic Encyclopedia of Type Strains, Phase III (KMG-III): the genomes of soil and plant-associated and newly described type strains.</title>
        <authorList>
            <person name="Whitman W."/>
        </authorList>
    </citation>
    <scope>NUCLEOTIDE SEQUENCE [LARGE SCALE GENOMIC DNA]</scope>
    <source>
        <strain evidence="5 6">CECT 8236</strain>
    </source>
</reference>
<keyword evidence="2" id="KW-0328">Glycosyltransferase</keyword>
<comment type="similarity">
    <text evidence="1">Belongs to the glycosyltransferase 2 family.</text>
</comment>
<organism evidence="5 6">
    <name type="scientific">Cohnella lupini</name>
    <dbReference type="NCBI Taxonomy" id="1294267"/>
    <lineage>
        <taxon>Bacteria</taxon>
        <taxon>Bacillati</taxon>
        <taxon>Bacillota</taxon>
        <taxon>Bacilli</taxon>
        <taxon>Bacillales</taxon>
        <taxon>Paenibacillaceae</taxon>
        <taxon>Cohnella</taxon>
    </lineage>
</organism>
<keyword evidence="4" id="KW-0472">Membrane</keyword>
<feature type="transmembrane region" description="Helical" evidence="4">
    <location>
        <begin position="317"/>
        <end position="336"/>
    </location>
</feature>
<dbReference type="InterPro" id="IPR029044">
    <property type="entry name" value="Nucleotide-diphossugar_trans"/>
</dbReference>
<evidence type="ECO:0000313" key="6">
    <source>
        <dbReference type="Proteomes" id="UP000256869"/>
    </source>
</evidence>
<dbReference type="EMBL" id="QRDY01000016">
    <property type="protein sequence ID" value="RED55708.1"/>
    <property type="molecule type" value="Genomic_DNA"/>
</dbReference>
<accession>A0A3D9I1R1</accession>
<gene>
    <name evidence="5" type="ORF">DFP95_11634</name>
</gene>
<evidence type="ECO:0000256" key="1">
    <source>
        <dbReference type="ARBA" id="ARBA00006739"/>
    </source>
</evidence>